<comment type="caution">
    <text evidence="2">The sequence shown here is derived from an EMBL/GenBank/DDBJ whole genome shotgun (WGS) entry which is preliminary data.</text>
</comment>
<gene>
    <name evidence="2" type="ORF">JKP34_17750</name>
</gene>
<feature type="domain" description="Late embryogenesis abundant protein LEA-2 subgroup" evidence="1">
    <location>
        <begin position="50"/>
        <end position="116"/>
    </location>
</feature>
<sequence length="153" mass="16610">MLKWIAGGVAAFFAGRYLLRLNKASNTIVTRTSLQVNKVSLSGIELKAGVRLQNPNPINLSIQYPFVNLTHKGASLGSSQVKDETIQLPANGEQSFTITIQSAGWLSLIQVLGTELTQKIRSGQKAVLDVVSTMTTKVNGLHYSQQETLKLSI</sequence>
<accession>A0A937AE36</accession>
<evidence type="ECO:0000259" key="1">
    <source>
        <dbReference type="Pfam" id="PF03168"/>
    </source>
</evidence>
<dbReference type="EMBL" id="JAERQG010000006">
    <property type="protein sequence ID" value="MBL0767115.1"/>
    <property type="molecule type" value="Genomic_DNA"/>
</dbReference>
<name>A0A937AE36_9BACT</name>
<dbReference type="SUPFAM" id="SSF117070">
    <property type="entry name" value="LEA14-like"/>
    <property type="match status" value="1"/>
</dbReference>
<dbReference type="AlphaFoldDB" id="A0A937AE36"/>
<reference evidence="2" key="1">
    <citation type="submission" date="2021-01" db="EMBL/GenBank/DDBJ databases">
        <title>Marivirga sp. nov., isolated from intertidal surface sediments.</title>
        <authorList>
            <person name="Zhang M."/>
        </authorList>
    </citation>
    <scope>NUCLEOTIDE SEQUENCE</scope>
    <source>
        <strain evidence="2">SM1354</strain>
    </source>
</reference>
<dbReference type="Pfam" id="PF03168">
    <property type="entry name" value="LEA_2"/>
    <property type="match status" value="1"/>
</dbReference>
<evidence type="ECO:0000313" key="2">
    <source>
        <dbReference type="EMBL" id="MBL0767115.1"/>
    </source>
</evidence>
<proteinExistence type="predicted"/>
<keyword evidence="3" id="KW-1185">Reference proteome</keyword>
<dbReference type="Proteomes" id="UP000642920">
    <property type="component" value="Unassembled WGS sequence"/>
</dbReference>
<protein>
    <submittedName>
        <fullName evidence="2">LEA type 2 family protein</fullName>
    </submittedName>
</protein>
<organism evidence="2 3">
    <name type="scientific">Marivirga atlantica</name>
    <dbReference type="NCBI Taxonomy" id="1548457"/>
    <lineage>
        <taxon>Bacteria</taxon>
        <taxon>Pseudomonadati</taxon>
        <taxon>Bacteroidota</taxon>
        <taxon>Cytophagia</taxon>
        <taxon>Cytophagales</taxon>
        <taxon>Marivirgaceae</taxon>
        <taxon>Marivirga</taxon>
    </lineage>
</organism>
<dbReference type="InterPro" id="IPR004864">
    <property type="entry name" value="LEA_2"/>
</dbReference>
<evidence type="ECO:0000313" key="3">
    <source>
        <dbReference type="Proteomes" id="UP000642920"/>
    </source>
</evidence>
<dbReference type="Gene3D" id="2.60.40.1820">
    <property type="match status" value="1"/>
</dbReference>